<dbReference type="InterPro" id="IPR016120">
    <property type="entry name" value="Sig_transdc_His_kin_SpoOB"/>
</dbReference>
<evidence type="ECO:0000256" key="2">
    <source>
        <dbReference type="ARBA" id="ARBA00022679"/>
    </source>
</evidence>
<evidence type="ECO:0000256" key="4">
    <source>
        <dbReference type="SAM" id="Phobius"/>
    </source>
</evidence>
<dbReference type="Gene3D" id="1.10.287.130">
    <property type="match status" value="1"/>
</dbReference>
<keyword evidence="3" id="KW-0418">Kinase</keyword>
<evidence type="ECO:0000313" key="7">
    <source>
        <dbReference type="Proteomes" id="UP000069697"/>
    </source>
</evidence>
<reference evidence="6 7" key="1">
    <citation type="journal article" date="2016" name="Genome Announc.">
        <title>Draft Genome Sequence of Paenibacillus amylolyticus Heshi-A3, Isolated from Fermented Rice Bran in a Japanese Fermented Seafood Dish.</title>
        <authorList>
            <person name="Akuzawa S."/>
            <person name="Nagaoka J."/>
            <person name="Kanekatsu M."/>
            <person name="Kubota E."/>
            <person name="Ohtake R."/>
            <person name="Suzuki T."/>
            <person name="Kanesaki Y."/>
        </authorList>
    </citation>
    <scope>NUCLEOTIDE SEQUENCE [LARGE SCALE GENOMIC DNA]</scope>
    <source>
        <strain evidence="6 7">Heshi-A3</strain>
    </source>
</reference>
<dbReference type="GO" id="GO:0000155">
    <property type="term" value="F:phosphorelay sensor kinase activity"/>
    <property type="evidence" value="ECO:0007669"/>
    <property type="project" value="InterPro"/>
</dbReference>
<feature type="transmembrane region" description="Helical" evidence="4">
    <location>
        <begin position="50"/>
        <end position="69"/>
    </location>
</feature>
<dbReference type="EMBL" id="BCNV01000011">
    <property type="protein sequence ID" value="GAS85445.1"/>
    <property type="molecule type" value="Genomic_DNA"/>
</dbReference>
<dbReference type="AlphaFoldDB" id="A0A124DYW1"/>
<keyword evidence="2" id="KW-0808">Transferase</keyword>
<dbReference type="Pfam" id="PF14689">
    <property type="entry name" value="SPOB_a"/>
    <property type="match status" value="1"/>
</dbReference>
<keyword evidence="1" id="KW-0597">Phosphoprotein</keyword>
<gene>
    <name evidence="6" type="ORF">PAHA3_5577</name>
</gene>
<comment type="caution">
    <text evidence="6">The sequence shown here is derived from an EMBL/GenBank/DDBJ whole genome shotgun (WGS) entry which is preliminary data.</text>
</comment>
<evidence type="ECO:0000256" key="3">
    <source>
        <dbReference type="ARBA" id="ARBA00022777"/>
    </source>
</evidence>
<dbReference type="InterPro" id="IPR039506">
    <property type="entry name" value="SPOB_a"/>
</dbReference>
<keyword evidence="4" id="KW-1133">Transmembrane helix</keyword>
<evidence type="ECO:0000313" key="6">
    <source>
        <dbReference type="EMBL" id="GAS85445.1"/>
    </source>
</evidence>
<proteinExistence type="predicted"/>
<evidence type="ECO:0000256" key="1">
    <source>
        <dbReference type="ARBA" id="ARBA00022553"/>
    </source>
</evidence>
<evidence type="ECO:0000259" key="5">
    <source>
        <dbReference type="Pfam" id="PF14689"/>
    </source>
</evidence>
<reference evidence="7" key="2">
    <citation type="submission" date="2016-01" db="EMBL/GenBank/DDBJ databases">
        <title>Draft Genome Sequence of Paenibacillus amylolyticus Heshi-A3 that Was Isolated from Fermented Rice Bran with Aging Salted Mackerel, Which Was Named Heshiko as Traditional Fermented Seafood in Japan.</title>
        <authorList>
            <person name="Akuzawa S."/>
            <person name="Nakagawa J."/>
            <person name="Kanekatsu T."/>
            <person name="Kubota E."/>
            <person name="Ohtake R."/>
            <person name="Suzuki T."/>
            <person name="Kanesaki Y."/>
        </authorList>
    </citation>
    <scope>NUCLEOTIDE SEQUENCE [LARGE SCALE GENOMIC DNA]</scope>
    <source>
        <strain evidence="7">Heshi-A3</strain>
    </source>
</reference>
<feature type="domain" description="SpoOB alpha-helical" evidence="5">
    <location>
        <begin position="86"/>
        <end position="138"/>
    </location>
</feature>
<dbReference type="Proteomes" id="UP000069697">
    <property type="component" value="Unassembled WGS sequence"/>
</dbReference>
<keyword evidence="4" id="KW-0812">Transmembrane</keyword>
<sequence>MLYLVTVGVDQPSFVERGEAMKSWKRVPWIAACSLLIPLVFVMLYPAMISSVVCALWSVAVLLISVNAMKKQAEAERRAIIQSMEKTAIASLNHHRHDWMNDLQVLYGYLRLGKLDKSLQCVERIKERVTEESRISRLGIPSLVFYLQSFRASGIALELHVEIEDELQLSALVSPEDGESLTGAIADAIRAYQYGGGRSSWGEVRKLTLNFGQDHGDVVVRLDGDQTPDPETLRQLTAVLKGKKVRTEQLPSEDTFIQFRMPCGI</sequence>
<dbReference type="SUPFAM" id="SSF55890">
    <property type="entry name" value="Sporulation response regulatory protein Spo0B"/>
    <property type="match status" value="1"/>
</dbReference>
<accession>A0A124DYW1</accession>
<protein>
    <recommendedName>
        <fullName evidence="5">SpoOB alpha-helical domain-containing protein</fullName>
    </recommendedName>
</protein>
<keyword evidence="4" id="KW-0472">Membrane</keyword>
<name>A0A124DYW1_PAEAM</name>
<organism evidence="6 7">
    <name type="scientific">Paenibacillus amylolyticus</name>
    <dbReference type="NCBI Taxonomy" id="1451"/>
    <lineage>
        <taxon>Bacteria</taxon>
        <taxon>Bacillati</taxon>
        <taxon>Bacillota</taxon>
        <taxon>Bacilli</taxon>
        <taxon>Bacillales</taxon>
        <taxon>Paenibacillaceae</taxon>
        <taxon>Paenibacillus</taxon>
    </lineage>
</organism>
<dbReference type="RefSeq" id="WP_235599580.1">
    <property type="nucleotide sequence ID" value="NZ_BCNV01000011.1"/>
</dbReference>
<feature type="transmembrane region" description="Helical" evidence="4">
    <location>
        <begin position="27"/>
        <end position="44"/>
    </location>
</feature>